<sequence length="99" mass="11412">MASFSVHPEDNIDKAFLAFCIEIVLLRMGMPQYEKVVSKLEKDYKTHIPECDKNPEALKRVLQEIFGDAYGDILNEIKEEIGDVGSKKYYTDFIFAMTK</sequence>
<keyword evidence="2" id="KW-1185">Reference proteome</keyword>
<evidence type="ECO:0000313" key="2">
    <source>
        <dbReference type="Proteomes" id="UP000266745"/>
    </source>
</evidence>
<evidence type="ECO:0000313" key="1">
    <source>
        <dbReference type="EMBL" id="AJZ75600.2"/>
    </source>
</evidence>
<dbReference type="GeneID" id="24875466"/>
<dbReference type="RefSeq" id="WP_048188414.1">
    <property type="nucleotide sequence ID" value="NZ_CP011097.1"/>
</dbReference>
<dbReference type="AlphaFoldDB" id="A0A3G1B0E5"/>
<dbReference type="Proteomes" id="UP000266745">
    <property type="component" value="Chromosome"/>
</dbReference>
<protein>
    <recommendedName>
        <fullName evidence="3">Nitrosopumilus output domain-containing protein</fullName>
    </recommendedName>
</protein>
<gene>
    <name evidence="1" type="ORF">SU86_003550</name>
</gene>
<accession>A0A3G1B0E5</accession>
<proteinExistence type="predicted"/>
<reference evidence="1 2" key="1">
    <citation type="journal article" date="2016" name="Sci. Rep.">
        <title>A novel ammonia-oxidizing archaeon from wastewater treatment plant: Its enrichment, physiological and genomic characteristics.</title>
        <authorList>
            <person name="Li Y."/>
            <person name="Ding K."/>
            <person name="Wen X."/>
            <person name="Zhang B."/>
            <person name="Shen B."/>
            <person name="Yang Y."/>
        </authorList>
    </citation>
    <scope>NUCLEOTIDE SEQUENCE [LARGE SCALE GENOMIC DNA]</scope>
    <source>
        <strain evidence="1 2">SAT1</strain>
    </source>
</reference>
<organism evidence="1 2">
    <name type="scientific">Candidatus Nitrosotenuis cloacae</name>
    <dbReference type="NCBI Taxonomy" id="1603555"/>
    <lineage>
        <taxon>Archaea</taxon>
        <taxon>Nitrososphaerota</taxon>
        <taxon>Candidatus Nitrosotenuis</taxon>
    </lineage>
</organism>
<name>A0A3G1B0E5_9ARCH</name>
<evidence type="ECO:0008006" key="3">
    <source>
        <dbReference type="Google" id="ProtNLM"/>
    </source>
</evidence>
<dbReference type="EMBL" id="CP011097">
    <property type="protein sequence ID" value="AJZ75600.2"/>
    <property type="molecule type" value="Genomic_DNA"/>
</dbReference>
<dbReference type="KEGG" id="tah:SU86_003550"/>
<dbReference type="STRING" id="1603555.SU86_003550"/>
<dbReference type="OrthoDB" id="7601at2157"/>